<sequence length="207" mass="23774">MKLSSDQIAQINQKISSSQVYYTDIRAELTDHIACKIENGLQNEEDFEDLLQKSLTEINPGKFQRQLLMQAHANSFREFLGNLANLGVLVKTLAMTLVIGTFINLFSKNTPEFAETVLKTAFLIACYSGFFLGLWKNKYLSNSRVLTSANVLFLIASLSQFFLRLEWLTWTGANIQQLLFFMTACFSFILCSGYTNLFRQFRKLQWQ</sequence>
<dbReference type="RefSeq" id="WP_338228408.1">
    <property type="nucleotide sequence ID" value="NZ_BTPE01000005.1"/>
</dbReference>
<comment type="caution">
    <text evidence="2">The sequence shown here is derived from an EMBL/GenBank/DDBJ whole genome shotgun (WGS) entry which is preliminary data.</text>
</comment>
<feature type="transmembrane region" description="Helical" evidence="1">
    <location>
        <begin position="145"/>
        <end position="163"/>
    </location>
</feature>
<evidence type="ECO:0008006" key="4">
    <source>
        <dbReference type="Google" id="ProtNLM"/>
    </source>
</evidence>
<organism evidence="2 3">
    <name type="scientific">Algoriphagus taiwanensis</name>
    <dbReference type="NCBI Taxonomy" id="1445656"/>
    <lineage>
        <taxon>Bacteria</taxon>
        <taxon>Pseudomonadati</taxon>
        <taxon>Bacteroidota</taxon>
        <taxon>Cytophagia</taxon>
        <taxon>Cytophagales</taxon>
        <taxon>Cyclobacteriaceae</taxon>
        <taxon>Algoriphagus</taxon>
    </lineage>
</organism>
<keyword evidence="1" id="KW-1133">Transmembrane helix</keyword>
<keyword evidence="1" id="KW-0472">Membrane</keyword>
<feature type="transmembrane region" description="Helical" evidence="1">
    <location>
        <begin position="175"/>
        <end position="197"/>
    </location>
</feature>
<feature type="transmembrane region" description="Helical" evidence="1">
    <location>
        <begin position="83"/>
        <end position="107"/>
    </location>
</feature>
<reference evidence="2 3" key="1">
    <citation type="submission" date="2023-08" db="EMBL/GenBank/DDBJ databases">
        <title>Draft genome sequence of Algoriphagus taiwanensis.</title>
        <authorList>
            <person name="Takatani N."/>
            <person name="Hosokawa M."/>
            <person name="Sawabe T."/>
        </authorList>
    </citation>
    <scope>NUCLEOTIDE SEQUENCE [LARGE SCALE GENOMIC DNA]</scope>
    <source>
        <strain evidence="2 3">JCM 19755</strain>
    </source>
</reference>
<keyword evidence="3" id="KW-1185">Reference proteome</keyword>
<dbReference type="EMBL" id="BTPE01000005">
    <property type="protein sequence ID" value="GMQ33603.1"/>
    <property type="molecule type" value="Genomic_DNA"/>
</dbReference>
<evidence type="ECO:0000313" key="2">
    <source>
        <dbReference type="EMBL" id="GMQ33603.1"/>
    </source>
</evidence>
<gene>
    <name evidence="2" type="ORF">Ataiwa_18750</name>
</gene>
<evidence type="ECO:0000256" key="1">
    <source>
        <dbReference type="SAM" id="Phobius"/>
    </source>
</evidence>
<keyword evidence="1" id="KW-0812">Transmembrane</keyword>
<proteinExistence type="predicted"/>
<name>A0ABQ6Q0K1_9BACT</name>
<protein>
    <recommendedName>
        <fullName evidence="4">DUF1129 family protein</fullName>
    </recommendedName>
</protein>
<feature type="transmembrane region" description="Helical" evidence="1">
    <location>
        <begin position="113"/>
        <end position="133"/>
    </location>
</feature>
<accession>A0ABQ6Q0K1</accession>
<dbReference type="Proteomes" id="UP001307705">
    <property type="component" value="Unassembled WGS sequence"/>
</dbReference>
<evidence type="ECO:0000313" key="3">
    <source>
        <dbReference type="Proteomes" id="UP001307705"/>
    </source>
</evidence>